<sequence>MTDLPFPVAGGVFAGKRALDTTIRAEARTEPAPDSARVRGSRRRKLWEIPHKFHCPVVGSCFEVRELRGLMHKVMHLPRDIGDFVLHTTAVAACDQRGPLAELLHKTLERRYALIVRRFAAEKTTAGIRRLWQEATARGTELPGALWAAWTHPACDSQLEQDIYGNTHMIQHQVGTSARADLKTLQTLRAENAELRRQVDLLRHEAEAARCEKAQETRQLGERLIELRAEQAGRDACIARLSSELARLRDSLPELRQRQALARRAEDAEARATALAAQCREHAEGLDRLRRRVADLEAAASRPDEASAGTGGKDAEPPESLDGKCVLCVGGRAGAVDAYREAVERQGGRFLHHDGGLEESLHRIDGAVAAADLVICQAGCISHNAYWRVKEQCKRTGKPCLFVKRSSVSSFGRALASLREDEAGTAPGSTEIA</sequence>
<name>A0A930BUM5_9RHOO</name>
<evidence type="ECO:0000313" key="3">
    <source>
        <dbReference type="EMBL" id="MBF1165581.1"/>
    </source>
</evidence>
<reference evidence="3" key="1">
    <citation type="submission" date="2020-04" db="EMBL/GenBank/DDBJ databases">
        <title>Deep metagenomics examines the oral microbiome during advanced dental caries in children, revealing novel taxa and co-occurrences with host molecules.</title>
        <authorList>
            <person name="Baker J.L."/>
            <person name="Morton J.T."/>
            <person name="Dinis M."/>
            <person name="Alvarez R."/>
            <person name="Tran N.C."/>
            <person name="Knight R."/>
            <person name="Edlund A."/>
        </authorList>
    </citation>
    <scope>NUCLEOTIDE SEQUENCE</scope>
    <source>
        <strain evidence="3">JCVI_32_bin.24</strain>
    </source>
</reference>
<protein>
    <submittedName>
        <fullName evidence="3">DUF2325 domain-containing protein</fullName>
    </submittedName>
</protein>
<accession>A0A930BUM5</accession>
<dbReference type="AlphaFoldDB" id="A0A930BUM5"/>
<organism evidence="3 4">
    <name type="scientific">Dechloromonas agitata</name>
    <dbReference type="NCBI Taxonomy" id="73030"/>
    <lineage>
        <taxon>Bacteria</taxon>
        <taxon>Pseudomonadati</taxon>
        <taxon>Pseudomonadota</taxon>
        <taxon>Betaproteobacteria</taxon>
        <taxon>Rhodocyclales</taxon>
        <taxon>Azonexaceae</taxon>
        <taxon>Dechloromonas</taxon>
    </lineage>
</organism>
<feature type="region of interest" description="Disordered" evidence="2">
    <location>
        <begin position="298"/>
        <end position="318"/>
    </location>
</feature>
<dbReference type="Pfam" id="PF10087">
    <property type="entry name" value="DUF2325"/>
    <property type="match status" value="1"/>
</dbReference>
<evidence type="ECO:0000313" key="4">
    <source>
        <dbReference type="Proteomes" id="UP000718593"/>
    </source>
</evidence>
<evidence type="ECO:0000256" key="2">
    <source>
        <dbReference type="SAM" id="MobiDB-lite"/>
    </source>
</evidence>
<dbReference type="EMBL" id="JABZMI010000234">
    <property type="protein sequence ID" value="MBF1165581.1"/>
    <property type="molecule type" value="Genomic_DNA"/>
</dbReference>
<gene>
    <name evidence="3" type="ORF">HXL68_11135</name>
</gene>
<dbReference type="Proteomes" id="UP000718593">
    <property type="component" value="Unassembled WGS sequence"/>
</dbReference>
<dbReference type="InterPro" id="IPR016772">
    <property type="entry name" value="UCP020408"/>
</dbReference>
<proteinExistence type="inferred from homology"/>
<comment type="caution">
    <text evidence="3">The sequence shown here is derived from an EMBL/GenBank/DDBJ whole genome shotgun (WGS) entry which is preliminary data.</text>
</comment>
<evidence type="ECO:0000256" key="1">
    <source>
        <dbReference type="ARBA" id="ARBA00007189"/>
    </source>
</evidence>
<comment type="similarity">
    <text evidence="1">Belongs to the UPF0751 family.</text>
</comment>